<sequence>MNKFLIILLLTFQNSFCQNFSTENINNSASIEISGHSESIISINYERLFTNYNSKFIYLLGIGVGRNPGADKESNIRFPATTSLPVFGGVLFGKRDHFAQIKFGYTPIFSKNFIDTSLEPNVVYKKFQSDYSLSLGYRFMSNSGIVAQGFPIFIWKQNPNEKFKISFGVSLGYAF</sequence>
<protein>
    <recommendedName>
        <fullName evidence="3">Outer membrane protein beta-barrel domain-containing protein</fullName>
    </recommendedName>
</protein>
<reference evidence="2" key="1">
    <citation type="submission" date="2016-11" db="EMBL/GenBank/DDBJ databases">
        <authorList>
            <person name="Varghese N."/>
            <person name="Submissions S."/>
        </authorList>
    </citation>
    <scope>NUCLEOTIDE SEQUENCE [LARGE SCALE GENOMIC DNA]</scope>
    <source>
        <strain evidence="2">DSM 18829</strain>
    </source>
</reference>
<evidence type="ECO:0000313" key="2">
    <source>
        <dbReference type="Proteomes" id="UP000184488"/>
    </source>
</evidence>
<dbReference type="AlphaFoldDB" id="A0A1M6D2B0"/>
<evidence type="ECO:0008006" key="3">
    <source>
        <dbReference type="Google" id="ProtNLM"/>
    </source>
</evidence>
<name>A0A1M6D2B0_9FLAO</name>
<dbReference type="STRING" id="415425.SAMN05444363_1214"/>
<dbReference type="RefSeq" id="WP_073309540.1">
    <property type="nucleotide sequence ID" value="NZ_FQZI01000002.1"/>
</dbReference>
<organism evidence="1 2">
    <name type="scientific">Flavobacterium terrae</name>
    <dbReference type="NCBI Taxonomy" id="415425"/>
    <lineage>
        <taxon>Bacteria</taxon>
        <taxon>Pseudomonadati</taxon>
        <taxon>Bacteroidota</taxon>
        <taxon>Flavobacteriia</taxon>
        <taxon>Flavobacteriales</taxon>
        <taxon>Flavobacteriaceae</taxon>
        <taxon>Flavobacterium</taxon>
    </lineage>
</organism>
<dbReference type="EMBL" id="FQZI01000002">
    <property type="protein sequence ID" value="SHI67329.1"/>
    <property type="molecule type" value="Genomic_DNA"/>
</dbReference>
<keyword evidence="2" id="KW-1185">Reference proteome</keyword>
<accession>A0A1M6D2B0</accession>
<gene>
    <name evidence="1" type="ORF">SAMN05444363_1214</name>
</gene>
<dbReference type="Proteomes" id="UP000184488">
    <property type="component" value="Unassembled WGS sequence"/>
</dbReference>
<evidence type="ECO:0000313" key="1">
    <source>
        <dbReference type="EMBL" id="SHI67329.1"/>
    </source>
</evidence>
<proteinExistence type="predicted"/>
<dbReference type="OrthoDB" id="966005at2"/>